<evidence type="ECO:0000256" key="1">
    <source>
        <dbReference type="SAM" id="Phobius"/>
    </source>
</evidence>
<feature type="transmembrane region" description="Helical" evidence="1">
    <location>
        <begin position="89"/>
        <end position="109"/>
    </location>
</feature>
<evidence type="ECO:0000313" key="3">
    <source>
        <dbReference type="Proteomes" id="UP000430146"/>
    </source>
</evidence>
<keyword evidence="1" id="KW-0812">Transmembrane</keyword>
<feature type="transmembrane region" description="Helical" evidence="1">
    <location>
        <begin position="50"/>
        <end position="69"/>
    </location>
</feature>
<feature type="transmembrane region" description="Helical" evidence="1">
    <location>
        <begin position="180"/>
        <end position="199"/>
    </location>
</feature>
<dbReference type="AlphaFoldDB" id="A0A5S9RB36"/>
<feature type="transmembrane region" description="Helical" evidence="1">
    <location>
        <begin position="245"/>
        <end position="266"/>
    </location>
</feature>
<dbReference type="EMBL" id="CACSIP010000075">
    <property type="protein sequence ID" value="CAA0137451.1"/>
    <property type="molecule type" value="Genomic_DNA"/>
</dbReference>
<organism evidence="2 3">
    <name type="scientific">Mycolicibacterium vanbaalenii</name>
    <name type="common">Mycobacterium vanbaalenii</name>
    <dbReference type="NCBI Taxonomy" id="110539"/>
    <lineage>
        <taxon>Bacteria</taxon>
        <taxon>Bacillati</taxon>
        <taxon>Actinomycetota</taxon>
        <taxon>Actinomycetes</taxon>
        <taxon>Mycobacteriales</taxon>
        <taxon>Mycobacteriaceae</taxon>
        <taxon>Mycolicibacterium</taxon>
    </lineage>
</organism>
<keyword evidence="3" id="KW-1185">Reference proteome</keyword>
<dbReference type="OrthoDB" id="5420022at2"/>
<dbReference type="Proteomes" id="UP000430146">
    <property type="component" value="Unassembled WGS sequence"/>
</dbReference>
<feature type="transmembrane region" description="Helical" evidence="1">
    <location>
        <begin position="6"/>
        <end position="25"/>
    </location>
</feature>
<protein>
    <submittedName>
        <fullName evidence="2">Uncharacterized protein</fullName>
    </submittedName>
</protein>
<keyword evidence="1" id="KW-0472">Membrane</keyword>
<reference evidence="2 3" key="1">
    <citation type="submission" date="2019-11" db="EMBL/GenBank/DDBJ databases">
        <authorList>
            <person name="Holert J."/>
        </authorList>
    </citation>
    <scope>NUCLEOTIDE SEQUENCE [LARGE SCALE GENOMIC DNA]</scope>
    <source>
        <strain evidence="2">BC8_1</strain>
    </source>
</reference>
<accession>A0A5S9RB36</accession>
<dbReference type="RefSeq" id="WP_159235328.1">
    <property type="nucleotide sequence ID" value="NZ_CACSIP010000075.1"/>
</dbReference>
<feature type="transmembrane region" description="Helical" evidence="1">
    <location>
        <begin position="220"/>
        <end position="239"/>
    </location>
</feature>
<keyword evidence="1" id="KW-1133">Transmembrane helix</keyword>
<sequence>MVQVDVFWSYAIGAGFAVAATRQIASAGRHKDPSGPARNRWVRFSSPHRVVTLLYCAVLFAPSGIYLLWAFPDWETMQVATDHGSIPAWVVTLFVITNVTQGLLGYWVAERLILGGRRYAAFLQAGLGYFAMFFVLVHGWDGRGYQRFFSADQETFQAWPANPTASEALDRVGSWLTSPVALTLAAMSVIVIVLLWVMLDSLREGYRLAGVDRAPGALRLIITMLVAVFGVCVVSAIIASVLIHLLGWFIGVLVAAGVIWFAVIWPRTGLGYRLFRLLQLDDDTTVGESSQPVPVRI</sequence>
<gene>
    <name evidence="2" type="ORF">AELLOGFF_02237</name>
</gene>
<proteinExistence type="predicted"/>
<evidence type="ECO:0000313" key="2">
    <source>
        <dbReference type="EMBL" id="CAA0137451.1"/>
    </source>
</evidence>
<name>A0A5S9RB36_MYCVN</name>
<feature type="transmembrane region" description="Helical" evidence="1">
    <location>
        <begin position="121"/>
        <end position="140"/>
    </location>
</feature>